<dbReference type="Pfam" id="PF02834">
    <property type="entry name" value="LigT_PEase"/>
    <property type="match status" value="2"/>
</dbReference>
<dbReference type="InterPro" id="IPR004175">
    <property type="entry name" value="RNA_CPDase"/>
</dbReference>
<gene>
    <name evidence="4" type="ORF">Pla144_43910</name>
</gene>
<feature type="active site" description="Proton donor" evidence="2">
    <location>
        <position position="43"/>
    </location>
</feature>
<reference evidence="4 5" key="1">
    <citation type="submission" date="2019-02" db="EMBL/GenBank/DDBJ databases">
        <title>Deep-cultivation of Planctomycetes and their phenomic and genomic characterization uncovers novel biology.</title>
        <authorList>
            <person name="Wiegand S."/>
            <person name="Jogler M."/>
            <person name="Boedeker C."/>
            <person name="Pinto D."/>
            <person name="Vollmers J."/>
            <person name="Rivas-Marin E."/>
            <person name="Kohn T."/>
            <person name="Peeters S.H."/>
            <person name="Heuer A."/>
            <person name="Rast P."/>
            <person name="Oberbeckmann S."/>
            <person name="Bunk B."/>
            <person name="Jeske O."/>
            <person name="Meyerdierks A."/>
            <person name="Storesund J.E."/>
            <person name="Kallscheuer N."/>
            <person name="Luecker S."/>
            <person name="Lage O.M."/>
            <person name="Pohl T."/>
            <person name="Merkel B.J."/>
            <person name="Hornburger P."/>
            <person name="Mueller R.-W."/>
            <person name="Bruemmer F."/>
            <person name="Labrenz M."/>
            <person name="Spormann A.M."/>
            <person name="Op Den Camp H."/>
            <person name="Overmann J."/>
            <person name="Amann R."/>
            <person name="Jetten M.S.M."/>
            <person name="Mascher T."/>
            <person name="Medema M.H."/>
            <person name="Devos D.P."/>
            <person name="Kaster A.-K."/>
            <person name="Ovreas L."/>
            <person name="Rohde M."/>
            <person name="Galperin M.Y."/>
            <person name="Jogler C."/>
        </authorList>
    </citation>
    <scope>NUCLEOTIDE SEQUENCE [LARGE SCALE GENOMIC DNA]</scope>
    <source>
        <strain evidence="4 5">Pla144</strain>
    </source>
</reference>
<feature type="active site" description="Proton acceptor" evidence="2">
    <location>
        <position position="130"/>
    </location>
</feature>
<evidence type="ECO:0000256" key="2">
    <source>
        <dbReference type="HAMAP-Rule" id="MF_01940"/>
    </source>
</evidence>
<dbReference type="SUPFAM" id="SSF55144">
    <property type="entry name" value="LigT-like"/>
    <property type="match status" value="1"/>
</dbReference>
<comment type="caution">
    <text evidence="4">The sequence shown here is derived from an EMBL/GenBank/DDBJ whole genome shotgun (WGS) entry which is preliminary data.</text>
</comment>
<feature type="domain" description="Phosphoesterase HXTX" evidence="3">
    <location>
        <begin position="99"/>
        <end position="180"/>
    </location>
</feature>
<evidence type="ECO:0000259" key="3">
    <source>
        <dbReference type="Pfam" id="PF02834"/>
    </source>
</evidence>
<feature type="short sequence motif" description="HXTX 2" evidence="2">
    <location>
        <begin position="130"/>
        <end position="133"/>
    </location>
</feature>
<dbReference type="EC" id="3.1.4.58" evidence="2"/>
<dbReference type="InterPro" id="IPR009097">
    <property type="entry name" value="Cyclic_Pdiesterase"/>
</dbReference>
<dbReference type="GO" id="GO:0004113">
    <property type="term" value="F:2',3'-cyclic-nucleotide 3'-phosphodiesterase activity"/>
    <property type="evidence" value="ECO:0007669"/>
    <property type="project" value="InterPro"/>
</dbReference>
<dbReference type="RefSeq" id="WP_146452645.1">
    <property type="nucleotide sequence ID" value="NZ_SJPS01000008.1"/>
</dbReference>
<name>A0A5C6CEI4_9BACT</name>
<dbReference type="PANTHER" id="PTHR35561">
    <property type="entry name" value="RNA 2',3'-CYCLIC PHOSPHODIESTERASE"/>
    <property type="match status" value="1"/>
</dbReference>
<dbReference type="HAMAP" id="MF_01940">
    <property type="entry name" value="RNA_CPDase"/>
    <property type="match status" value="1"/>
</dbReference>
<evidence type="ECO:0000313" key="5">
    <source>
        <dbReference type="Proteomes" id="UP000318437"/>
    </source>
</evidence>
<dbReference type="InterPro" id="IPR014051">
    <property type="entry name" value="Phosphoesterase_HXTX"/>
</dbReference>
<dbReference type="GO" id="GO:0016874">
    <property type="term" value="F:ligase activity"/>
    <property type="evidence" value="ECO:0007669"/>
    <property type="project" value="UniProtKB-KW"/>
</dbReference>
<keyword evidence="1 2" id="KW-0378">Hydrolase</keyword>
<feature type="short sequence motif" description="HXTX 1" evidence="2">
    <location>
        <begin position="43"/>
        <end position="46"/>
    </location>
</feature>
<comment type="function">
    <text evidence="2">Hydrolyzes RNA 2',3'-cyclic phosphodiester to an RNA 2'-phosphomonoester.</text>
</comment>
<dbReference type="Gene3D" id="3.90.1140.10">
    <property type="entry name" value="Cyclic phosphodiesterase"/>
    <property type="match status" value="1"/>
</dbReference>
<sequence>MAKTRTFIAVEASDGVHTQAQQVISRLRPHAEQVKWVEPENLHWTLQFLGDLTDEEIAEVCRRVQRVASRLEPFSLAARGIGAFPKSDRPRTLWLGVGEGSDEFCQLQAAIERNLEDLGFRGELRKFVPHLTLGRVGSRTGNQAGLISELNHLSDFDGGAMSVDEVVVFASRLSRSGATYVPLSHSRLGE</sequence>
<comment type="catalytic activity">
    <reaction evidence="2">
        <text>a 3'-end 2',3'-cyclophospho-ribonucleotide-RNA + H2O = a 3'-end 2'-phospho-ribonucleotide-RNA + H(+)</text>
        <dbReference type="Rhea" id="RHEA:11828"/>
        <dbReference type="Rhea" id="RHEA-COMP:10464"/>
        <dbReference type="Rhea" id="RHEA-COMP:17353"/>
        <dbReference type="ChEBI" id="CHEBI:15377"/>
        <dbReference type="ChEBI" id="CHEBI:15378"/>
        <dbReference type="ChEBI" id="CHEBI:83064"/>
        <dbReference type="ChEBI" id="CHEBI:173113"/>
        <dbReference type="EC" id="3.1.4.58"/>
    </reaction>
</comment>
<dbReference type="GO" id="GO:0008664">
    <property type="term" value="F:RNA 2',3'-cyclic 3'-phosphodiesterase activity"/>
    <property type="evidence" value="ECO:0007669"/>
    <property type="project" value="UniProtKB-EC"/>
</dbReference>
<keyword evidence="4" id="KW-0436">Ligase</keyword>
<dbReference type="OrthoDB" id="9789350at2"/>
<dbReference type="EMBL" id="SJPS01000008">
    <property type="protein sequence ID" value="TWU21924.1"/>
    <property type="molecule type" value="Genomic_DNA"/>
</dbReference>
<proteinExistence type="inferred from homology"/>
<dbReference type="PANTHER" id="PTHR35561:SF1">
    <property type="entry name" value="RNA 2',3'-CYCLIC PHOSPHODIESTERASE"/>
    <property type="match status" value="1"/>
</dbReference>
<dbReference type="NCBIfam" id="TIGR02258">
    <property type="entry name" value="2_5_ligase"/>
    <property type="match status" value="1"/>
</dbReference>
<dbReference type="AlphaFoldDB" id="A0A5C6CEI4"/>
<feature type="domain" description="Phosphoesterase HXTX" evidence="3">
    <location>
        <begin position="16"/>
        <end position="94"/>
    </location>
</feature>
<protein>
    <recommendedName>
        <fullName evidence="2">RNA 2',3'-cyclic phosphodiesterase</fullName>
        <shortName evidence="2">RNA 2',3'-CPDase</shortName>
        <ecNumber evidence="2">3.1.4.58</ecNumber>
    </recommendedName>
</protein>
<organism evidence="4 5">
    <name type="scientific">Bythopirellula polymerisocia</name>
    <dbReference type="NCBI Taxonomy" id="2528003"/>
    <lineage>
        <taxon>Bacteria</taxon>
        <taxon>Pseudomonadati</taxon>
        <taxon>Planctomycetota</taxon>
        <taxon>Planctomycetia</taxon>
        <taxon>Pirellulales</taxon>
        <taxon>Lacipirellulaceae</taxon>
        <taxon>Bythopirellula</taxon>
    </lineage>
</organism>
<evidence type="ECO:0000313" key="4">
    <source>
        <dbReference type="EMBL" id="TWU21924.1"/>
    </source>
</evidence>
<dbReference type="Proteomes" id="UP000318437">
    <property type="component" value="Unassembled WGS sequence"/>
</dbReference>
<accession>A0A5C6CEI4</accession>
<keyword evidence="5" id="KW-1185">Reference proteome</keyword>
<comment type="similarity">
    <text evidence="2">Belongs to the 2H phosphoesterase superfamily. ThpR family.</text>
</comment>
<evidence type="ECO:0000256" key="1">
    <source>
        <dbReference type="ARBA" id="ARBA00022801"/>
    </source>
</evidence>